<comment type="caution">
    <text evidence="1">The sequence shown here is derived from an EMBL/GenBank/DDBJ whole genome shotgun (WGS) entry which is preliminary data.</text>
</comment>
<gene>
    <name evidence="1" type="ORF">GCM10010170_104220</name>
</gene>
<proteinExistence type="predicted"/>
<name>A0ABN3HZS4_9ACTN</name>
<dbReference type="EMBL" id="BAAARV010000124">
    <property type="protein sequence ID" value="GAA2391705.1"/>
    <property type="molecule type" value="Genomic_DNA"/>
</dbReference>
<sequence>MLMSMFNLTPAGPVGPVSAGAVVDLLWLHVAAPDGIKHIHARSGPAGVDVVMFTVASDQGIADVIARTVCRRALSSTPALRGWRLL</sequence>
<dbReference type="Proteomes" id="UP001501444">
    <property type="component" value="Unassembled WGS sequence"/>
</dbReference>
<keyword evidence="2" id="KW-1185">Reference proteome</keyword>
<protein>
    <submittedName>
        <fullName evidence="1">Uncharacterized protein</fullName>
    </submittedName>
</protein>
<reference evidence="1 2" key="1">
    <citation type="journal article" date="2019" name="Int. J. Syst. Evol. Microbiol.">
        <title>The Global Catalogue of Microorganisms (GCM) 10K type strain sequencing project: providing services to taxonomists for standard genome sequencing and annotation.</title>
        <authorList>
            <consortium name="The Broad Institute Genomics Platform"/>
            <consortium name="The Broad Institute Genome Sequencing Center for Infectious Disease"/>
            <person name="Wu L."/>
            <person name="Ma J."/>
        </authorList>
    </citation>
    <scope>NUCLEOTIDE SEQUENCE [LARGE SCALE GENOMIC DNA]</scope>
    <source>
        <strain evidence="1 2">JCM 3272</strain>
    </source>
</reference>
<organism evidence="1 2">
    <name type="scientific">Dactylosporangium salmoneum</name>
    <dbReference type="NCBI Taxonomy" id="53361"/>
    <lineage>
        <taxon>Bacteria</taxon>
        <taxon>Bacillati</taxon>
        <taxon>Actinomycetota</taxon>
        <taxon>Actinomycetes</taxon>
        <taxon>Micromonosporales</taxon>
        <taxon>Micromonosporaceae</taxon>
        <taxon>Dactylosporangium</taxon>
    </lineage>
</organism>
<evidence type="ECO:0000313" key="2">
    <source>
        <dbReference type="Proteomes" id="UP001501444"/>
    </source>
</evidence>
<accession>A0ABN3HZS4</accession>
<evidence type="ECO:0000313" key="1">
    <source>
        <dbReference type="EMBL" id="GAA2391705.1"/>
    </source>
</evidence>